<reference evidence="6 7" key="1">
    <citation type="submission" date="2019-06" db="EMBL/GenBank/DDBJ databases">
        <title>A complete genome sequence for Luteibacter pinisoli MAH-14.</title>
        <authorList>
            <person name="Baltrus D.A."/>
        </authorList>
    </citation>
    <scope>NUCLEOTIDE SEQUENCE [LARGE SCALE GENOMIC DNA]</scope>
    <source>
        <strain evidence="6 7">MAH-14</strain>
    </source>
</reference>
<dbReference type="PANTHER" id="PTHR30537">
    <property type="entry name" value="HTH-TYPE TRANSCRIPTIONAL REGULATOR"/>
    <property type="match status" value="1"/>
</dbReference>
<dbReference type="CDD" id="cd08474">
    <property type="entry name" value="PBP2_CrgA_like_5"/>
    <property type="match status" value="1"/>
</dbReference>
<sequence>MKKGELDELFAFVTIARTRSFTRAAAELNLSPSALSHTIKALELRLGVRLLARTTRSVAPTAAGERLLRSVEPAFREVQAGVTALGDWQREPHGNIRLTTFSYAAHAVLGASLPKFLLDHPKVSVEVVLDSKLIDLIAEGFDAGIRFGESLDQDMIAVPVGPAARMAIVGSPAYFERHPRPQTPSDLDAHNCVNYRQIGSGGLLPWEFERDGKEFRVRTSGQLVVDDGDLAATAVVAGAGLGYMLEGHALPYIAKGQLIRVLEEWCTPFAGLHLCYPNRQPSPALRALIDALRWTGP</sequence>
<dbReference type="InterPro" id="IPR036388">
    <property type="entry name" value="WH-like_DNA-bd_sf"/>
</dbReference>
<name>A0A4Y5Z325_9GAMM</name>
<dbReference type="OrthoDB" id="9810065at2"/>
<gene>
    <name evidence="6" type="ORF">FIV34_09925</name>
</gene>
<evidence type="ECO:0000256" key="2">
    <source>
        <dbReference type="ARBA" id="ARBA00023015"/>
    </source>
</evidence>
<dbReference type="Proteomes" id="UP000316093">
    <property type="component" value="Chromosome"/>
</dbReference>
<keyword evidence="2" id="KW-0805">Transcription regulation</keyword>
<keyword evidence="4" id="KW-0804">Transcription</keyword>
<dbReference type="GO" id="GO:0006351">
    <property type="term" value="P:DNA-templated transcription"/>
    <property type="evidence" value="ECO:0007669"/>
    <property type="project" value="TreeGrafter"/>
</dbReference>
<dbReference type="AlphaFoldDB" id="A0A4Y5Z325"/>
<evidence type="ECO:0000256" key="4">
    <source>
        <dbReference type="ARBA" id="ARBA00023163"/>
    </source>
</evidence>
<organism evidence="6 7">
    <name type="scientific">Luteibacter pinisoli</name>
    <dbReference type="NCBI Taxonomy" id="2589080"/>
    <lineage>
        <taxon>Bacteria</taxon>
        <taxon>Pseudomonadati</taxon>
        <taxon>Pseudomonadota</taxon>
        <taxon>Gammaproteobacteria</taxon>
        <taxon>Lysobacterales</taxon>
        <taxon>Rhodanobacteraceae</taxon>
        <taxon>Luteibacter</taxon>
    </lineage>
</organism>
<dbReference type="EMBL" id="CP041046">
    <property type="protein sequence ID" value="QDE39497.1"/>
    <property type="molecule type" value="Genomic_DNA"/>
</dbReference>
<dbReference type="InterPro" id="IPR000847">
    <property type="entry name" value="LysR_HTH_N"/>
</dbReference>
<dbReference type="Pfam" id="PF03466">
    <property type="entry name" value="LysR_substrate"/>
    <property type="match status" value="1"/>
</dbReference>
<dbReference type="PROSITE" id="PS50931">
    <property type="entry name" value="HTH_LYSR"/>
    <property type="match status" value="1"/>
</dbReference>
<evidence type="ECO:0000313" key="7">
    <source>
        <dbReference type="Proteomes" id="UP000316093"/>
    </source>
</evidence>
<protein>
    <submittedName>
        <fullName evidence="6">LysR family transcriptional regulator</fullName>
    </submittedName>
</protein>
<keyword evidence="7" id="KW-1185">Reference proteome</keyword>
<dbReference type="InterPro" id="IPR005119">
    <property type="entry name" value="LysR_subst-bd"/>
</dbReference>
<comment type="similarity">
    <text evidence="1">Belongs to the LysR transcriptional regulatory family.</text>
</comment>
<dbReference type="PANTHER" id="PTHR30537:SF1">
    <property type="entry name" value="HTH-TYPE TRANSCRIPTIONAL REGULATOR PGRR"/>
    <property type="match status" value="1"/>
</dbReference>
<dbReference type="FunFam" id="1.10.10.10:FF:000001">
    <property type="entry name" value="LysR family transcriptional regulator"/>
    <property type="match status" value="1"/>
</dbReference>
<evidence type="ECO:0000313" key="6">
    <source>
        <dbReference type="EMBL" id="QDE39497.1"/>
    </source>
</evidence>
<accession>A0A4Y5Z325</accession>
<dbReference type="RefSeq" id="WP_139982189.1">
    <property type="nucleotide sequence ID" value="NZ_CP041046.1"/>
</dbReference>
<dbReference type="Gene3D" id="1.10.10.10">
    <property type="entry name" value="Winged helix-like DNA-binding domain superfamily/Winged helix DNA-binding domain"/>
    <property type="match status" value="1"/>
</dbReference>
<dbReference type="InterPro" id="IPR036390">
    <property type="entry name" value="WH_DNA-bd_sf"/>
</dbReference>
<evidence type="ECO:0000256" key="1">
    <source>
        <dbReference type="ARBA" id="ARBA00009437"/>
    </source>
</evidence>
<evidence type="ECO:0000259" key="5">
    <source>
        <dbReference type="PROSITE" id="PS50931"/>
    </source>
</evidence>
<dbReference type="GO" id="GO:0003700">
    <property type="term" value="F:DNA-binding transcription factor activity"/>
    <property type="evidence" value="ECO:0007669"/>
    <property type="project" value="InterPro"/>
</dbReference>
<dbReference type="SUPFAM" id="SSF46785">
    <property type="entry name" value="Winged helix' DNA-binding domain"/>
    <property type="match status" value="1"/>
</dbReference>
<dbReference type="KEGG" id="lpy:FIV34_09925"/>
<dbReference type="Gene3D" id="3.40.190.290">
    <property type="match status" value="1"/>
</dbReference>
<dbReference type="InterPro" id="IPR058163">
    <property type="entry name" value="LysR-type_TF_proteobact-type"/>
</dbReference>
<evidence type="ECO:0000256" key="3">
    <source>
        <dbReference type="ARBA" id="ARBA00023125"/>
    </source>
</evidence>
<dbReference type="GO" id="GO:0043565">
    <property type="term" value="F:sequence-specific DNA binding"/>
    <property type="evidence" value="ECO:0007669"/>
    <property type="project" value="TreeGrafter"/>
</dbReference>
<dbReference type="PRINTS" id="PR00039">
    <property type="entry name" value="HTHLYSR"/>
</dbReference>
<dbReference type="Pfam" id="PF00126">
    <property type="entry name" value="HTH_1"/>
    <property type="match status" value="1"/>
</dbReference>
<feature type="domain" description="HTH lysR-type" evidence="5">
    <location>
        <begin position="1"/>
        <end position="61"/>
    </location>
</feature>
<keyword evidence="3" id="KW-0238">DNA-binding</keyword>
<proteinExistence type="inferred from homology"/>
<dbReference type="SUPFAM" id="SSF53850">
    <property type="entry name" value="Periplasmic binding protein-like II"/>
    <property type="match status" value="1"/>
</dbReference>